<dbReference type="InterPro" id="IPR017907">
    <property type="entry name" value="Znf_RING_CS"/>
</dbReference>
<dbReference type="PROSITE" id="PS50089">
    <property type="entry name" value="ZF_RING_2"/>
    <property type="match status" value="1"/>
</dbReference>
<feature type="domain" description="RING-type" evidence="4">
    <location>
        <begin position="279"/>
        <end position="319"/>
    </location>
</feature>
<dbReference type="InterPro" id="IPR013083">
    <property type="entry name" value="Znf_RING/FYVE/PHD"/>
</dbReference>
<evidence type="ECO:0000313" key="5">
    <source>
        <dbReference type="EMBL" id="QHT94190.1"/>
    </source>
</evidence>
<evidence type="ECO:0000256" key="3">
    <source>
        <dbReference type="ARBA" id="ARBA00022833"/>
    </source>
</evidence>
<protein>
    <recommendedName>
        <fullName evidence="4">RING-type domain-containing protein</fullName>
    </recommendedName>
</protein>
<dbReference type="AlphaFoldDB" id="A0A6C0INM7"/>
<dbReference type="GO" id="GO:0008270">
    <property type="term" value="F:zinc ion binding"/>
    <property type="evidence" value="ECO:0007669"/>
    <property type="project" value="UniProtKB-KW"/>
</dbReference>
<keyword evidence="1" id="KW-0479">Metal-binding</keyword>
<accession>A0A6C0INM7</accession>
<proteinExistence type="predicted"/>
<evidence type="ECO:0000259" key="4">
    <source>
        <dbReference type="PROSITE" id="PS50089"/>
    </source>
</evidence>
<keyword evidence="2" id="KW-0863">Zinc-finger</keyword>
<dbReference type="EMBL" id="MN740217">
    <property type="protein sequence ID" value="QHT94190.1"/>
    <property type="molecule type" value="Genomic_DNA"/>
</dbReference>
<keyword evidence="3" id="KW-0862">Zinc</keyword>
<dbReference type="Gene3D" id="3.30.40.10">
    <property type="entry name" value="Zinc/RING finger domain, C3HC4 (zinc finger)"/>
    <property type="match status" value="1"/>
</dbReference>
<dbReference type="PROSITE" id="PS00518">
    <property type="entry name" value="ZF_RING_1"/>
    <property type="match status" value="1"/>
</dbReference>
<evidence type="ECO:0000256" key="2">
    <source>
        <dbReference type="ARBA" id="ARBA00022771"/>
    </source>
</evidence>
<dbReference type="InterPro" id="IPR001841">
    <property type="entry name" value="Znf_RING"/>
</dbReference>
<dbReference type="SUPFAM" id="SSF57850">
    <property type="entry name" value="RING/U-box"/>
    <property type="match status" value="1"/>
</dbReference>
<name>A0A6C0INM7_9ZZZZ</name>
<organism evidence="5">
    <name type="scientific">viral metagenome</name>
    <dbReference type="NCBI Taxonomy" id="1070528"/>
    <lineage>
        <taxon>unclassified sequences</taxon>
        <taxon>metagenomes</taxon>
        <taxon>organismal metagenomes</taxon>
    </lineage>
</organism>
<sequence>MPKNKNDLFKISFEYFLNTLSTDFNCNDQTTIEELLSIVNLGKLNDTNRGGDHYYEYLIDTKNIMVNPELVPNNSVNTERETAVIVASMFMDAFNLFYESYRFVGGPHYKNAIELSHTRYYNIYPVGDTERLINHYAERLRAHHGVNFCNNINNETSISFDAVDCILHIRISAFYRKVYDDTKPILPFPITFTEQDCITRLENIIKTLTREKMSVEFQFRTTESSLLRRIRRLNNGIRMKDEQLKETEQKLLHKSNYDNKCLSKKIKEYYEKQIEKDSCPICYEIIEADNLYISGCCHFLCNDCADGCIHSNGKCPICREPMVKDAPDQDNTDHNEDDSYDIQTNIRSRPLIEEPIQQIRPILIDSDSSLPVHTPP</sequence>
<evidence type="ECO:0000256" key="1">
    <source>
        <dbReference type="ARBA" id="ARBA00022723"/>
    </source>
</evidence>
<dbReference type="Pfam" id="PF13639">
    <property type="entry name" value="zf-RING_2"/>
    <property type="match status" value="1"/>
</dbReference>
<reference evidence="5" key="1">
    <citation type="journal article" date="2020" name="Nature">
        <title>Giant virus diversity and host interactions through global metagenomics.</title>
        <authorList>
            <person name="Schulz F."/>
            <person name="Roux S."/>
            <person name="Paez-Espino D."/>
            <person name="Jungbluth S."/>
            <person name="Walsh D.A."/>
            <person name="Denef V.J."/>
            <person name="McMahon K.D."/>
            <person name="Konstantinidis K.T."/>
            <person name="Eloe-Fadrosh E.A."/>
            <person name="Kyrpides N.C."/>
            <person name="Woyke T."/>
        </authorList>
    </citation>
    <scope>NUCLEOTIDE SEQUENCE</scope>
    <source>
        <strain evidence="5">GVMAG-M-3300024258-28</strain>
    </source>
</reference>